<evidence type="ECO:0000256" key="4">
    <source>
        <dbReference type="ARBA" id="ARBA00023163"/>
    </source>
</evidence>
<dbReference type="RefSeq" id="WP_117447196.1">
    <property type="nucleotide sequence ID" value="NZ_CALCIP010000014.1"/>
</dbReference>
<evidence type="ECO:0000259" key="5">
    <source>
        <dbReference type="PROSITE" id="PS51094"/>
    </source>
</evidence>
<keyword evidence="4" id="KW-0804">Transcription</keyword>
<dbReference type="EMBL" id="QUSK01000035">
    <property type="protein sequence ID" value="RGD73109.1"/>
    <property type="molecule type" value="Genomic_DNA"/>
</dbReference>
<dbReference type="PROSITE" id="PS51094">
    <property type="entry name" value="PTS_EIIA_TYPE_2"/>
    <property type="match status" value="1"/>
</dbReference>
<protein>
    <submittedName>
        <fullName evidence="7">PRD domain-containing protein</fullName>
    </submittedName>
</protein>
<dbReference type="InterPro" id="IPR011608">
    <property type="entry name" value="PRD"/>
</dbReference>
<dbReference type="AlphaFoldDB" id="A0A3E3DVV6"/>
<dbReference type="SUPFAM" id="SSF63520">
    <property type="entry name" value="PTS-regulatory domain, PRD"/>
    <property type="match status" value="2"/>
</dbReference>
<sequence length="640" mass="75173">MLENKFQKLLNVLLDNKNEYITVKSISTQMEVSPRTVHNYLNSPEFLQFIYPASLDKKSNRGICLLVNEEDYFIIRSKLNDTGPVPFSYSTDIDYIMFSLLYSENLNAQHYCNNLYISLSKFSEYIKEIEKFIERYGLKLKANKKSGYQLHGDEENIRNMFYHYLKTLYTPKEKQPINIGRLTEQTESIIKDLIGEEDISKLFDIMNITEKVMNSFFTDEDYNMIFLEFTILYIRCSKNLHANLDNKVDTHSQEYYYASLTKIYMEKDLSIFLSDAEIVYITKLYLSARKQKNEATDTNNNEVLEIFLQILSIRLNFELTNDFELRQNLLNHLRPAIHRIKHGMSNKNPLLNQIKENYTEIYMAVMTTIEDLEDIENIMFDSDELGYICLHIIAAVNRPSNLKKINTALICNEGLSIEIFLKNIIESYFREIEISDIFRETNIQQLNPKDYSLILNTTSHKYNQNNIVNISKNFTSHDHSLIRHSLFQIKNKVNIDSKILSNYLLFYHTTNLYTQESLIKDYCKDLFNHNYVTKDFYKSVLQRMKSSGTYIARGIALPHGSKDFVQKSVISLIHLKKPILWDNEITDLVILVAINDDDAKNYSYLFRKIMRIASNDDLSKKLKHCTADEQLYELLNKVSL</sequence>
<evidence type="ECO:0000256" key="2">
    <source>
        <dbReference type="ARBA" id="ARBA00023015"/>
    </source>
</evidence>
<dbReference type="PANTHER" id="PTHR30185:SF18">
    <property type="entry name" value="TRANSCRIPTIONAL REGULATOR MTLR"/>
    <property type="match status" value="1"/>
</dbReference>
<keyword evidence="2" id="KW-0805">Transcription regulation</keyword>
<dbReference type="Pfam" id="PF00874">
    <property type="entry name" value="PRD"/>
    <property type="match status" value="1"/>
</dbReference>
<evidence type="ECO:0000256" key="3">
    <source>
        <dbReference type="ARBA" id="ARBA00023159"/>
    </source>
</evidence>
<dbReference type="Pfam" id="PF00359">
    <property type="entry name" value="PTS_EIIA_2"/>
    <property type="match status" value="1"/>
</dbReference>
<feature type="domain" description="PTS EIIA type-2" evidence="5">
    <location>
        <begin position="498"/>
        <end position="638"/>
    </location>
</feature>
<dbReference type="CDD" id="cd00211">
    <property type="entry name" value="PTS_IIA_fru"/>
    <property type="match status" value="1"/>
</dbReference>
<evidence type="ECO:0000313" key="8">
    <source>
        <dbReference type="Proteomes" id="UP000260721"/>
    </source>
</evidence>
<dbReference type="InterPro" id="IPR007737">
    <property type="entry name" value="Mga_HTH"/>
</dbReference>
<organism evidence="7 8">
    <name type="scientific">Faecalicoccus pleomorphus</name>
    <dbReference type="NCBI Taxonomy" id="1323"/>
    <lineage>
        <taxon>Bacteria</taxon>
        <taxon>Bacillati</taxon>
        <taxon>Bacillota</taxon>
        <taxon>Erysipelotrichia</taxon>
        <taxon>Erysipelotrichales</taxon>
        <taxon>Erysipelotrichaceae</taxon>
        <taxon>Faecalicoccus</taxon>
    </lineage>
</organism>
<evidence type="ECO:0000259" key="6">
    <source>
        <dbReference type="PROSITE" id="PS51372"/>
    </source>
</evidence>
<dbReference type="InterPro" id="IPR016152">
    <property type="entry name" value="PTrfase/Anion_transptr"/>
</dbReference>
<dbReference type="Gene3D" id="3.40.930.10">
    <property type="entry name" value="Mannitol-specific EII, Chain A"/>
    <property type="match status" value="1"/>
</dbReference>
<proteinExistence type="predicted"/>
<comment type="caution">
    <text evidence="7">The sequence shown here is derived from an EMBL/GenBank/DDBJ whole genome shotgun (WGS) entry which is preliminary data.</text>
</comment>
<dbReference type="InterPro" id="IPR036388">
    <property type="entry name" value="WH-like_DNA-bd_sf"/>
</dbReference>
<dbReference type="InterPro" id="IPR050661">
    <property type="entry name" value="BglG_antiterminators"/>
</dbReference>
<feature type="domain" description="PRD" evidence="6">
    <location>
        <begin position="295"/>
        <end position="402"/>
    </location>
</feature>
<keyword evidence="1" id="KW-0677">Repeat</keyword>
<dbReference type="PANTHER" id="PTHR30185">
    <property type="entry name" value="CRYPTIC BETA-GLUCOSIDE BGL OPERON ANTITERMINATOR"/>
    <property type="match status" value="1"/>
</dbReference>
<evidence type="ECO:0000256" key="1">
    <source>
        <dbReference type="ARBA" id="ARBA00022737"/>
    </source>
</evidence>
<accession>A0A3E3DVV6</accession>
<dbReference type="Gene3D" id="1.10.10.10">
    <property type="entry name" value="Winged helix-like DNA-binding domain superfamily/Winged helix DNA-binding domain"/>
    <property type="match status" value="2"/>
</dbReference>
<gene>
    <name evidence="7" type="ORF">DXC78_11755</name>
</gene>
<dbReference type="GO" id="GO:0006355">
    <property type="term" value="P:regulation of DNA-templated transcription"/>
    <property type="evidence" value="ECO:0007669"/>
    <property type="project" value="InterPro"/>
</dbReference>
<dbReference type="InterPro" id="IPR036634">
    <property type="entry name" value="PRD_sf"/>
</dbReference>
<keyword evidence="3" id="KW-0010">Activator</keyword>
<name>A0A3E3DVV6_9FIRM</name>
<reference evidence="7 8" key="1">
    <citation type="submission" date="2018-08" db="EMBL/GenBank/DDBJ databases">
        <title>A genome reference for cultivated species of the human gut microbiota.</title>
        <authorList>
            <person name="Zou Y."/>
            <person name="Xue W."/>
            <person name="Luo G."/>
        </authorList>
    </citation>
    <scope>NUCLEOTIDE SEQUENCE [LARGE SCALE GENOMIC DNA]</scope>
    <source>
        <strain evidence="7 8">TF08-11</strain>
    </source>
</reference>
<dbReference type="Gene3D" id="1.10.1790.10">
    <property type="entry name" value="PRD domain"/>
    <property type="match status" value="1"/>
</dbReference>
<dbReference type="SUPFAM" id="SSF55804">
    <property type="entry name" value="Phoshotransferase/anion transport protein"/>
    <property type="match status" value="1"/>
</dbReference>
<dbReference type="Proteomes" id="UP000260721">
    <property type="component" value="Unassembled WGS sequence"/>
</dbReference>
<dbReference type="InterPro" id="IPR002178">
    <property type="entry name" value="PTS_EIIA_type-2_dom"/>
</dbReference>
<dbReference type="Pfam" id="PF05043">
    <property type="entry name" value="Mga"/>
    <property type="match status" value="1"/>
</dbReference>
<dbReference type="PROSITE" id="PS51372">
    <property type="entry name" value="PRD_2"/>
    <property type="match status" value="1"/>
</dbReference>
<evidence type="ECO:0000313" key="7">
    <source>
        <dbReference type="EMBL" id="RGD73109.1"/>
    </source>
</evidence>